<keyword evidence="3" id="KW-1185">Reference proteome</keyword>
<feature type="compositionally biased region" description="Basic and acidic residues" evidence="1">
    <location>
        <begin position="67"/>
        <end position="76"/>
    </location>
</feature>
<feature type="region of interest" description="Disordered" evidence="1">
    <location>
        <begin position="66"/>
        <end position="135"/>
    </location>
</feature>
<dbReference type="AlphaFoldDB" id="A0A1V6TEN0"/>
<dbReference type="EMBL" id="MLKD01000007">
    <property type="protein sequence ID" value="OQE24484.1"/>
    <property type="molecule type" value="Genomic_DNA"/>
</dbReference>
<feature type="compositionally biased region" description="Basic and acidic residues" evidence="1">
    <location>
        <begin position="106"/>
        <end position="135"/>
    </location>
</feature>
<protein>
    <submittedName>
        <fullName evidence="2">Uncharacterized protein</fullName>
    </submittedName>
</protein>
<feature type="region of interest" description="Disordered" evidence="1">
    <location>
        <begin position="1"/>
        <end position="23"/>
    </location>
</feature>
<organism evidence="2 3">
    <name type="scientific">Penicillium steckii</name>
    <dbReference type="NCBI Taxonomy" id="303698"/>
    <lineage>
        <taxon>Eukaryota</taxon>
        <taxon>Fungi</taxon>
        <taxon>Dikarya</taxon>
        <taxon>Ascomycota</taxon>
        <taxon>Pezizomycotina</taxon>
        <taxon>Eurotiomycetes</taxon>
        <taxon>Eurotiomycetidae</taxon>
        <taxon>Eurotiales</taxon>
        <taxon>Aspergillaceae</taxon>
        <taxon>Penicillium</taxon>
    </lineage>
</organism>
<accession>A0A1V6TEN0</accession>
<name>A0A1V6TEN0_9EURO</name>
<evidence type="ECO:0000256" key="1">
    <source>
        <dbReference type="SAM" id="MobiDB-lite"/>
    </source>
</evidence>
<proteinExistence type="predicted"/>
<reference evidence="3" key="1">
    <citation type="journal article" date="2017" name="Nat. Microbiol.">
        <title>Global analysis of biosynthetic gene clusters reveals vast potential of secondary metabolite production in Penicillium species.</title>
        <authorList>
            <person name="Nielsen J.C."/>
            <person name="Grijseels S."/>
            <person name="Prigent S."/>
            <person name="Ji B."/>
            <person name="Dainat J."/>
            <person name="Nielsen K.F."/>
            <person name="Frisvad J.C."/>
            <person name="Workman M."/>
            <person name="Nielsen J."/>
        </authorList>
    </citation>
    <scope>NUCLEOTIDE SEQUENCE [LARGE SCALE GENOMIC DNA]</scope>
    <source>
        <strain evidence="3">IBT 24891</strain>
    </source>
</reference>
<feature type="compositionally biased region" description="Polar residues" evidence="1">
    <location>
        <begin position="77"/>
        <end position="89"/>
    </location>
</feature>
<gene>
    <name evidence="2" type="ORF">PENSTE_c007G04392</name>
</gene>
<dbReference type="Proteomes" id="UP000191285">
    <property type="component" value="Unassembled WGS sequence"/>
</dbReference>
<sequence length="135" mass="15049">MTSNFSPRRLKTKSHTSPPSTRTTTLHSLLYHIIILQSQAPFLAYNLAITDLKTLDLAKMPIPTADLLDKESHNTHATDSADQTTESGNSGRGLRADAQQSSQNTEGDRTLSREEADRLYEERMEEEYAKREGGA</sequence>
<comment type="caution">
    <text evidence="2">The sequence shown here is derived from an EMBL/GenBank/DDBJ whole genome shotgun (WGS) entry which is preliminary data.</text>
</comment>
<evidence type="ECO:0000313" key="2">
    <source>
        <dbReference type="EMBL" id="OQE24484.1"/>
    </source>
</evidence>
<evidence type="ECO:0000313" key="3">
    <source>
        <dbReference type="Proteomes" id="UP000191285"/>
    </source>
</evidence>